<dbReference type="Gene3D" id="2.60.120.700">
    <property type="entry name" value="Peptidase G1"/>
    <property type="match status" value="1"/>
</dbReference>
<dbReference type="OMA" id="WAQWYPA"/>
<accession>G2Q8V1</accession>
<dbReference type="KEGG" id="mtm:MYCTH_2301054"/>
<feature type="signal peptide" evidence="2">
    <location>
        <begin position="1"/>
        <end position="16"/>
    </location>
</feature>
<dbReference type="SUPFAM" id="SSF49899">
    <property type="entry name" value="Concanavalin A-like lectins/glucanases"/>
    <property type="match status" value="1"/>
</dbReference>
<dbReference type="GO" id="GO:0070007">
    <property type="term" value="F:glutamic-type endopeptidase activity"/>
    <property type="evidence" value="ECO:0007669"/>
    <property type="project" value="InterPro"/>
</dbReference>
<dbReference type="EMBL" id="CP003003">
    <property type="protein sequence ID" value="AEO56296.1"/>
    <property type="molecule type" value="Genomic_DNA"/>
</dbReference>
<gene>
    <name evidence="3" type="ORF">MYCTH_2301054</name>
</gene>
<dbReference type="RefSeq" id="XP_003661541.1">
    <property type="nucleotide sequence ID" value="XM_003661493.1"/>
</dbReference>
<dbReference type="InterPro" id="IPR038656">
    <property type="entry name" value="Peptidase_G1_sf"/>
</dbReference>
<evidence type="ECO:0000256" key="1">
    <source>
        <dbReference type="PIRSR" id="PIRSR600250-50"/>
    </source>
</evidence>
<dbReference type="eggNOG" id="ENOG502RJF6">
    <property type="taxonomic scope" value="Eukaryota"/>
</dbReference>
<evidence type="ECO:0000313" key="4">
    <source>
        <dbReference type="Proteomes" id="UP000007322"/>
    </source>
</evidence>
<dbReference type="HOGENOM" id="CLU_069686_0_0_1"/>
<dbReference type="GeneID" id="11510346"/>
<dbReference type="PANTHER" id="PTHR37536">
    <property type="entry name" value="PUTATIVE (AFU_ORTHOLOGUE AFUA_3G02970)-RELATED"/>
    <property type="match status" value="1"/>
</dbReference>
<dbReference type="InterPro" id="IPR013320">
    <property type="entry name" value="ConA-like_dom_sf"/>
</dbReference>
<organism evidence="3 4">
    <name type="scientific">Thermothelomyces thermophilus (strain ATCC 42464 / BCRC 31852 / DSM 1799)</name>
    <name type="common">Sporotrichum thermophile</name>
    <dbReference type="NCBI Taxonomy" id="573729"/>
    <lineage>
        <taxon>Eukaryota</taxon>
        <taxon>Fungi</taxon>
        <taxon>Dikarya</taxon>
        <taxon>Ascomycota</taxon>
        <taxon>Pezizomycotina</taxon>
        <taxon>Sordariomycetes</taxon>
        <taxon>Sordariomycetidae</taxon>
        <taxon>Sordariales</taxon>
        <taxon>Chaetomiaceae</taxon>
        <taxon>Thermothelomyces</taxon>
    </lineage>
</organism>
<keyword evidence="2" id="KW-0732">Signal</keyword>
<dbReference type="GO" id="GO:0006508">
    <property type="term" value="P:proteolysis"/>
    <property type="evidence" value="ECO:0007669"/>
    <property type="project" value="InterPro"/>
</dbReference>
<dbReference type="Proteomes" id="UP000007322">
    <property type="component" value="Chromosome 2"/>
</dbReference>
<reference evidence="3 4" key="1">
    <citation type="journal article" date="2011" name="Nat. Biotechnol.">
        <title>Comparative genomic analysis of the thermophilic biomass-degrading fungi Myceliophthora thermophila and Thielavia terrestris.</title>
        <authorList>
            <person name="Berka R.M."/>
            <person name="Grigoriev I.V."/>
            <person name="Otillar R."/>
            <person name="Salamov A."/>
            <person name="Grimwood J."/>
            <person name="Reid I."/>
            <person name="Ishmael N."/>
            <person name="John T."/>
            <person name="Darmond C."/>
            <person name="Moisan M.-C."/>
            <person name="Henrissat B."/>
            <person name="Coutinho P.M."/>
            <person name="Lombard V."/>
            <person name="Natvig D.O."/>
            <person name="Lindquist E."/>
            <person name="Schmutz J."/>
            <person name="Lucas S."/>
            <person name="Harris P."/>
            <person name="Powlowski J."/>
            <person name="Bellemare A."/>
            <person name="Taylor D."/>
            <person name="Butler G."/>
            <person name="de Vries R.P."/>
            <person name="Allijn I.E."/>
            <person name="van den Brink J."/>
            <person name="Ushinsky S."/>
            <person name="Storms R."/>
            <person name="Powell A.J."/>
            <person name="Paulsen I.T."/>
            <person name="Elbourne L.D.H."/>
            <person name="Baker S.E."/>
            <person name="Magnuson J."/>
            <person name="LaBoissiere S."/>
            <person name="Clutterbuck A.J."/>
            <person name="Martinez D."/>
            <person name="Wogulis M."/>
            <person name="de Leon A.L."/>
            <person name="Rey M.W."/>
            <person name="Tsang A."/>
        </authorList>
    </citation>
    <scope>NUCLEOTIDE SEQUENCE [LARGE SCALE GENOMIC DNA]</scope>
    <source>
        <strain evidence="4">ATCC 42464 / BCRC 31852 / DSM 1799</strain>
    </source>
</reference>
<dbReference type="STRING" id="573729.G2Q8V1"/>
<dbReference type="CDD" id="cd13426">
    <property type="entry name" value="Peptidase_G1"/>
    <property type="match status" value="1"/>
</dbReference>
<dbReference type="VEuPathDB" id="FungiDB:MYCTH_2301054"/>
<dbReference type="AlphaFoldDB" id="G2Q8V1"/>
<feature type="chain" id="PRO_5003436041" description="Concanavalin A-like lectin/glucanase" evidence="2">
    <location>
        <begin position="17"/>
        <end position="307"/>
    </location>
</feature>
<evidence type="ECO:0000313" key="3">
    <source>
        <dbReference type="EMBL" id="AEO56296.1"/>
    </source>
</evidence>
<proteinExistence type="predicted"/>
<dbReference type="Pfam" id="PF01828">
    <property type="entry name" value="Peptidase_A4"/>
    <property type="match status" value="1"/>
</dbReference>
<feature type="active site" description="Proton acceptor" evidence="1">
    <location>
        <position position="234"/>
    </location>
</feature>
<protein>
    <recommendedName>
        <fullName evidence="5">Concanavalin A-like lectin/glucanase</fullName>
    </recommendedName>
</protein>
<dbReference type="InParanoid" id="G2Q8V1"/>
<evidence type="ECO:0008006" key="5">
    <source>
        <dbReference type="Google" id="ProtNLM"/>
    </source>
</evidence>
<keyword evidence="4" id="KW-1185">Reference proteome</keyword>
<dbReference type="PANTHER" id="PTHR37536:SF1">
    <property type="entry name" value="ASPERGILLOPEPSIN, PUTAITVE (AFU_ORTHOLOGUE AFUA_7G01200)"/>
    <property type="match status" value="1"/>
</dbReference>
<sequence length="307" mass="31985">MKPTVLFTLLASGAYAAATPAIPGYSPRTRGMNPHHHAPLRLLHTFTPISTSGKSFRLLASSTESTKGGAILGLPDNDLSTVRTTIRIPAAKMPTAGPTANNTVGEYAASFWVGIDSATDACGAGGSLRAGVDIFWDGTLGGQQTPFAWYQGPGQADVVGFGGGFPVGEGDLVRLTLEAGPAGGEEIAVVAENFGRNVTRADEGAVPVRKVRKVLPAEAGGQKLCRGEAAWMVEDFPLQGRPEFPTALANFTSVTFNTGITLDDGTEKDLTGAEVLDIQLEAQGGRLTSCEVVDDRNVKCARVVGDN</sequence>
<evidence type="ECO:0000256" key="2">
    <source>
        <dbReference type="SAM" id="SignalP"/>
    </source>
</evidence>
<dbReference type="OrthoDB" id="2862635at2759"/>
<name>G2Q8V1_THET4</name>
<dbReference type="InterPro" id="IPR000250">
    <property type="entry name" value="Peptidase_G1"/>
</dbReference>